<dbReference type="GO" id="GO:0016020">
    <property type="term" value="C:membrane"/>
    <property type="evidence" value="ECO:0007669"/>
    <property type="project" value="UniProtKB-SubCell"/>
</dbReference>
<evidence type="ECO:0000256" key="2">
    <source>
        <dbReference type="ARBA" id="ARBA00022692"/>
    </source>
</evidence>
<name>A0A813V9W6_9BILA</name>
<feature type="transmembrane region" description="Helical" evidence="5">
    <location>
        <begin position="20"/>
        <end position="40"/>
    </location>
</feature>
<dbReference type="Gene3D" id="1.20.1070.10">
    <property type="entry name" value="Rhodopsin 7-helix transmembrane proteins"/>
    <property type="match status" value="1"/>
</dbReference>
<evidence type="ECO:0000259" key="6">
    <source>
        <dbReference type="PROSITE" id="PS50262"/>
    </source>
</evidence>
<dbReference type="EMBL" id="CAJOAZ010011001">
    <property type="protein sequence ID" value="CAF4230120.1"/>
    <property type="molecule type" value="Genomic_DNA"/>
</dbReference>
<dbReference type="Proteomes" id="UP000663845">
    <property type="component" value="Unassembled WGS sequence"/>
</dbReference>
<evidence type="ECO:0000256" key="5">
    <source>
        <dbReference type="SAM" id="Phobius"/>
    </source>
</evidence>
<evidence type="ECO:0000256" key="4">
    <source>
        <dbReference type="ARBA" id="ARBA00023136"/>
    </source>
</evidence>
<dbReference type="Pfam" id="PF00001">
    <property type="entry name" value="7tm_1"/>
    <property type="match status" value="1"/>
</dbReference>
<comment type="subcellular location">
    <subcellularLocation>
        <location evidence="1">Membrane</location>
    </subcellularLocation>
</comment>
<evidence type="ECO:0000256" key="3">
    <source>
        <dbReference type="ARBA" id="ARBA00022989"/>
    </source>
</evidence>
<feature type="transmembrane region" description="Helical" evidence="5">
    <location>
        <begin position="167"/>
        <end position="186"/>
    </location>
</feature>
<feature type="transmembrane region" description="Helical" evidence="5">
    <location>
        <begin position="101"/>
        <end position="124"/>
    </location>
</feature>
<dbReference type="AlphaFoldDB" id="A0A813V9W6"/>
<dbReference type="InterPro" id="IPR000276">
    <property type="entry name" value="GPCR_Rhodpsn"/>
</dbReference>
<gene>
    <name evidence="8" type="ORF">JYZ213_LOCUS8524</name>
    <name evidence="9" type="ORF">OXD698_LOCUS42349</name>
    <name evidence="7" type="ORF">VCS650_LOCUS6013</name>
</gene>
<dbReference type="InterPro" id="IPR017452">
    <property type="entry name" value="GPCR_Rhodpsn_7TM"/>
</dbReference>
<sequence>MGINMGYDLARTTPSLCKFRAYGFVFSIVLARHFLCLISLDRWMVTSKWVWLRQKSSPKIARWLISLSFIFWMLFTIHVPIGYQSIPTIGCIPPPRSNYQLFYSIYAIVISVIPFLIMVVFSIVTLQSIRQLGRAVHPEPITKTVTGSTCQNPQQQQRHKIKKESQFIRLSFLQITFFILLNSMTSSLPLYTFATSWQIKSADQQAIILFISNLGVCLMHTYAAVCFPFFIFRKR</sequence>
<evidence type="ECO:0000256" key="1">
    <source>
        <dbReference type="ARBA" id="ARBA00004370"/>
    </source>
</evidence>
<accession>A0A813V9W6</accession>
<proteinExistence type="predicted"/>
<dbReference type="EMBL" id="CAJNOG010000058">
    <property type="protein sequence ID" value="CAF0862804.1"/>
    <property type="molecule type" value="Genomic_DNA"/>
</dbReference>
<dbReference type="Proteomes" id="UP000663844">
    <property type="component" value="Unassembled WGS sequence"/>
</dbReference>
<dbReference type="PROSITE" id="PS50262">
    <property type="entry name" value="G_PROTEIN_RECEP_F1_2"/>
    <property type="match status" value="1"/>
</dbReference>
<evidence type="ECO:0000313" key="10">
    <source>
        <dbReference type="Proteomes" id="UP000663891"/>
    </source>
</evidence>
<dbReference type="SUPFAM" id="SSF81321">
    <property type="entry name" value="Family A G protein-coupled receptor-like"/>
    <property type="match status" value="1"/>
</dbReference>
<reference evidence="7" key="1">
    <citation type="submission" date="2021-02" db="EMBL/GenBank/DDBJ databases">
        <authorList>
            <person name="Nowell W R."/>
        </authorList>
    </citation>
    <scope>NUCLEOTIDE SEQUENCE</scope>
</reference>
<dbReference type="GO" id="GO:0004930">
    <property type="term" value="F:G protein-coupled receptor activity"/>
    <property type="evidence" value="ECO:0007669"/>
    <property type="project" value="InterPro"/>
</dbReference>
<dbReference type="CDD" id="cd00637">
    <property type="entry name" value="7tm_classA_rhodopsin-like"/>
    <property type="match status" value="1"/>
</dbReference>
<organism evidence="7 10">
    <name type="scientific">Adineta steineri</name>
    <dbReference type="NCBI Taxonomy" id="433720"/>
    <lineage>
        <taxon>Eukaryota</taxon>
        <taxon>Metazoa</taxon>
        <taxon>Spiralia</taxon>
        <taxon>Gnathifera</taxon>
        <taxon>Rotifera</taxon>
        <taxon>Eurotatoria</taxon>
        <taxon>Bdelloidea</taxon>
        <taxon>Adinetida</taxon>
        <taxon>Adinetidae</taxon>
        <taxon>Adineta</taxon>
    </lineage>
</organism>
<protein>
    <recommendedName>
        <fullName evidence="6">G-protein coupled receptors family 1 profile domain-containing protein</fullName>
    </recommendedName>
</protein>
<comment type="caution">
    <text evidence="7">The sequence shown here is derived from an EMBL/GenBank/DDBJ whole genome shotgun (WGS) entry which is preliminary data.</text>
</comment>
<keyword evidence="3 5" id="KW-1133">Transmembrane helix</keyword>
<evidence type="ECO:0000313" key="9">
    <source>
        <dbReference type="EMBL" id="CAF4230120.1"/>
    </source>
</evidence>
<feature type="transmembrane region" description="Helical" evidence="5">
    <location>
        <begin position="60"/>
        <end position="81"/>
    </location>
</feature>
<dbReference type="Proteomes" id="UP000663891">
    <property type="component" value="Unassembled WGS sequence"/>
</dbReference>
<dbReference type="EMBL" id="CAJNON010000036">
    <property type="protein sequence ID" value="CAF0838757.1"/>
    <property type="molecule type" value="Genomic_DNA"/>
</dbReference>
<feature type="transmembrane region" description="Helical" evidence="5">
    <location>
        <begin position="206"/>
        <end position="232"/>
    </location>
</feature>
<keyword evidence="4 5" id="KW-0472">Membrane</keyword>
<evidence type="ECO:0000313" key="7">
    <source>
        <dbReference type="EMBL" id="CAF0838757.1"/>
    </source>
</evidence>
<evidence type="ECO:0000313" key="8">
    <source>
        <dbReference type="EMBL" id="CAF0862804.1"/>
    </source>
</evidence>
<feature type="domain" description="G-protein coupled receptors family 1 profile" evidence="6">
    <location>
        <begin position="1"/>
        <end position="180"/>
    </location>
</feature>
<dbReference type="OrthoDB" id="10063096at2759"/>
<keyword evidence="2 5" id="KW-0812">Transmembrane</keyword>